<keyword evidence="3" id="KW-1185">Reference proteome</keyword>
<dbReference type="Gene3D" id="3.60.15.10">
    <property type="entry name" value="Ribonuclease Z/Hydroxyacylglutathione hydrolase-like"/>
    <property type="match status" value="1"/>
</dbReference>
<gene>
    <name evidence="2" type="ORF">C7K25_07890</name>
</gene>
<dbReference type="PANTHER" id="PTHR46233">
    <property type="entry name" value="HYDROXYACYLGLUTATHIONE HYDROLASE GLOC"/>
    <property type="match status" value="1"/>
</dbReference>
<feature type="domain" description="Metallo-beta-lactamase" evidence="1">
    <location>
        <begin position="35"/>
        <end position="212"/>
    </location>
</feature>
<reference evidence="2" key="1">
    <citation type="submission" date="2018-03" db="EMBL/GenBank/DDBJ databases">
        <authorList>
            <person name="Nunes O.C."/>
            <person name="Lopes A.R."/>
            <person name="Froufe H."/>
            <person name="Munoz-Merida A."/>
            <person name="Barroso C."/>
            <person name="Egas C."/>
        </authorList>
    </citation>
    <scope>NUCLEOTIDE SEQUENCE</scope>
    <source>
        <strain evidence="2">ON4</strain>
    </source>
</reference>
<dbReference type="InterPro" id="IPR036866">
    <property type="entry name" value="RibonucZ/Hydroxyglut_hydro"/>
</dbReference>
<dbReference type="InterPro" id="IPR001279">
    <property type="entry name" value="Metallo-B-lactamas"/>
</dbReference>
<name>A0ABT7C7X1_9MICO</name>
<dbReference type="SUPFAM" id="SSF56281">
    <property type="entry name" value="Metallo-hydrolase/oxidoreductase"/>
    <property type="match status" value="1"/>
</dbReference>
<dbReference type="Pfam" id="PF00753">
    <property type="entry name" value="Lactamase_B"/>
    <property type="match status" value="1"/>
</dbReference>
<dbReference type="SMART" id="SM00849">
    <property type="entry name" value="Lactamase_B"/>
    <property type="match status" value="1"/>
</dbReference>
<accession>A0ABT7C7X1</accession>
<organism evidence="2 3">
    <name type="scientific">Gulosibacter molinativorax</name>
    <dbReference type="NCBI Taxonomy" id="256821"/>
    <lineage>
        <taxon>Bacteria</taxon>
        <taxon>Bacillati</taxon>
        <taxon>Actinomycetota</taxon>
        <taxon>Actinomycetes</taxon>
        <taxon>Micrococcales</taxon>
        <taxon>Microbacteriaceae</taxon>
        <taxon>Gulosibacter</taxon>
    </lineage>
</organism>
<dbReference type="PANTHER" id="PTHR46233:SF1">
    <property type="entry name" value="CONSERVED PROTEIN"/>
    <property type="match status" value="1"/>
</dbReference>
<reference evidence="2" key="2">
    <citation type="journal article" date="2022" name="Sci. Rep.">
        <title>In silico prediction of the enzymes involved in the degradation of the herbicide molinate by Gulosibacter molinativorax ON4T.</title>
        <authorList>
            <person name="Lopes A.R."/>
            <person name="Bunin E."/>
            <person name="Viana A.T."/>
            <person name="Froufe H."/>
            <person name="Munoz-Merida A."/>
            <person name="Pinho D."/>
            <person name="Figueiredo J."/>
            <person name="Barroso C."/>
            <person name="Vaz-Moreira I."/>
            <person name="Bellanger X."/>
            <person name="Egas C."/>
            <person name="Nunes O.C."/>
        </authorList>
    </citation>
    <scope>NUCLEOTIDE SEQUENCE</scope>
    <source>
        <strain evidence="2">ON4</strain>
    </source>
</reference>
<dbReference type="InterPro" id="IPR051453">
    <property type="entry name" value="MBL_Glyoxalase_II"/>
</dbReference>
<protein>
    <recommendedName>
        <fullName evidence="1">Metallo-beta-lactamase domain-containing protein</fullName>
    </recommendedName>
</protein>
<evidence type="ECO:0000259" key="1">
    <source>
        <dbReference type="SMART" id="SM00849"/>
    </source>
</evidence>
<proteinExistence type="predicted"/>
<evidence type="ECO:0000313" key="3">
    <source>
        <dbReference type="Proteomes" id="UP001170379"/>
    </source>
</evidence>
<sequence>MPLAAYSLGMTHPFTPKLDSFGTVEIHYAELNDYENNCYVIVDTVTGSALIVDAADAAPYVLRLLDVANDAALAADRPEIQPVGILTTHKHPDHWQALGEVRDDLGVPTLAGAADAAEIPVPTDRPLVHGDEVHVGDLRLGVIGLRGHTDGSVALSVVSSDAAPRLITGDSLFPGGIGNTWDDPARYEQLLTDVVERVFRRFPDSTVFYPGHGLPSTLGKERGFLNRWRLLGGLEAANPALDAYSPEG</sequence>
<dbReference type="EMBL" id="PXVD01000011">
    <property type="protein sequence ID" value="MDJ1371289.1"/>
    <property type="molecule type" value="Genomic_DNA"/>
</dbReference>
<dbReference type="Proteomes" id="UP001170379">
    <property type="component" value="Unassembled WGS sequence"/>
</dbReference>
<evidence type="ECO:0000313" key="2">
    <source>
        <dbReference type="EMBL" id="MDJ1371289.1"/>
    </source>
</evidence>
<comment type="caution">
    <text evidence="2">The sequence shown here is derived from an EMBL/GenBank/DDBJ whole genome shotgun (WGS) entry which is preliminary data.</text>
</comment>